<proteinExistence type="predicted"/>
<dbReference type="EMBL" id="FMXP01000022">
    <property type="protein sequence ID" value="SDB32494.1"/>
    <property type="molecule type" value="Genomic_DNA"/>
</dbReference>
<dbReference type="eggNOG" id="COG0702">
    <property type="taxonomic scope" value="Bacteria"/>
</dbReference>
<dbReference type="RefSeq" id="WP_074486298.1">
    <property type="nucleotide sequence ID" value="NZ_FMXP01000022.1"/>
</dbReference>
<gene>
    <name evidence="2" type="ORF">SAMN02910293_01614</name>
</gene>
<dbReference type="AlphaFoldDB" id="A0A1G6CI14"/>
<dbReference type="SUPFAM" id="SSF51735">
    <property type="entry name" value="NAD(P)-binding Rossmann-fold domains"/>
    <property type="match status" value="1"/>
</dbReference>
<dbReference type="InterPro" id="IPR016040">
    <property type="entry name" value="NAD(P)-bd_dom"/>
</dbReference>
<evidence type="ECO:0000313" key="3">
    <source>
        <dbReference type="Proteomes" id="UP000182508"/>
    </source>
</evidence>
<name>A0A1G6CI14_9STRE</name>
<protein>
    <submittedName>
        <fullName evidence="2">Putative NADH-flavin reductase</fullName>
    </submittedName>
</protein>
<dbReference type="STRING" id="439219.SAMN02910293_01614"/>
<sequence>MKIFLAGSTGRVATETLKKLSEKGYDIIAGARHPEAVVALPQVTPVRLDLHASVGEIAELIKGCDAIIFAAGSRGKDLLQTDAYGAVKLMQAAEKVGIKRFVMLSALYSLTPEKWPDSLTDYYIAKYFADNHLISQTQLDYTIIQPGALVEEEGTGKISVDNQGLSRIAISDVGAVLAEVLDKQETFKKIIEIHPGDTLISQVWK</sequence>
<evidence type="ECO:0000313" key="2">
    <source>
        <dbReference type="EMBL" id="SDB32494.1"/>
    </source>
</evidence>
<dbReference type="PANTHER" id="PTHR15020">
    <property type="entry name" value="FLAVIN REDUCTASE-RELATED"/>
    <property type="match status" value="1"/>
</dbReference>
<accession>A0A1G6CI14</accession>
<dbReference type="Pfam" id="PF13460">
    <property type="entry name" value="NAD_binding_10"/>
    <property type="match status" value="1"/>
</dbReference>
<dbReference type="Gene3D" id="3.40.50.720">
    <property type="entry name" value="NAD(P)-binding Rossmann-like Domain"/>
    <property type="match status" value="1"/>
</dbReference>
<evidence type="ECO:0000259" key="1">
    <source>
        <dbReference type="Pfam" id="PF13460"/>
    </source>
</evidence>
<organism evidence="2 3">
    <name type="scientific">Streptococcus henryi</name>
    <dbReference type="NCBI Taxonomy" id="439219"/>
    <lineage>
        <taxon>Bacteria</taxon>
        <taxon>Bacillati</taxon>
        <taxon>Bacillota</taxon>
        <taxon>Bacilli</taxon>
        <taxon>Lactobacillales</taxon>
        <taxon>Streptococcaceae</taxon>
        <taxon>Streptococcus</taxon>
    </lineage>
</organism>
<reference evidence="2 3" key="1">
    <citation type="submission" date="2016-10" db="EMBL/GenBank/DDBJ databases">
        <authorList>
            <person name="de Groot N.N."/>
        </authorList>
    </citation>
    <scope>NUCLEOTIDE SEQUENCE [LARGE SCALE GENOMIC DNA]</scope>
    <source>
        <strain evidence="2 3">A-4</strain>
    </source>
</reference>
<dbReference type="InterPro" id="IPR036291">
    <property type="entry name" value="NAD(P)-bd_dom_sf"/>
</dbReference>
<dbReference type="CDD" id="cd05243">
    <property type="entry name" value="SDR_a5"/>
    <property type="match status" value="1"/>
</dbReference>
<dbReference type="PANTHER" id="PTHR15020:SF50">
    <property type="entry name" value="UPF0659 PROTEIN YMR090W"/>
    <property type="match status" value="1"/>
</dbReference>
<keyword evidence="3" id="KW-1185">Reference proteome</keyword>
<feature type="domain" description="NAD(P)-binding" evidence="1">
    <location>
        <begin position="7"/>
        <end position="183"/>
    </location>
</feature>
<dbReference type="Proteomes" id="UP000182508">
    <property type="component" value="Unassembled WGS sequence"/>
</dbReference>